<organism evidence="3 4">
    <name type="scientific">Potamilus streckersoni</name>
    <dbReference type="NCBI Taxonomy" id="2493646"/>
    <lineage>
        <taxon>Eukaryota</taxon>
        <taxon>Metazoa</taxon>
        <taxon>Spiralia</taxon>
        <taxon>Lophotrochozoa</taxon>
        <taxon>Mollusca</taxon>
        <taxon>Bivalvia</taxon>
        <taxon>Autobranchia</taxon>
        <taxon>Heteroconchia</taxon>
        <taxon>Palaeoheterodonta</taxon>
        <taxon>Unionida</taxon>
        <taxon>Unionoidea</taxon>
        <taxon>Unionidae</taxon>
        <taxon>Ambleminae</taxon>
        <taxon>Lampsilini</taxon>
        <taxon>Potamilus</taxon>
    </lineage>
</organism>
<sequence length="188" mass="20951">DLNLSGAHRLDNRPTLMDVQRAFRGAKYLASIGSISVSIILVIVWPSFMVLADVMSFNAFSQWVQVSKVWAFLATIFIIATPLVSEVYNIYKIIVTRRQVGNASIEVDIQDNSSSSKSPYHRSSLEESYGYQDNNLLYINEMRSPVTHITVKTTSTEFNNSSAVNESVHIQSPKSCASSSFESQSVFP</sequence>
<feature type="transmembrane region" description="Helical" evidence="2">
    <location>
        <begin position="28"/>
        <end position="49"/>
    </location>
</feature>
<keyword evidence="4" id="KW-1185">Reference proteome</keyword>
<dbReference type="Proteomes" id="UP001195483">
    <property type="component" value="Unassembled WGS sequence"/>
</dbReference>
<dbReference type="GO" id="GO:0015204">
    <property type="term" value="F:urea transmembrane transporter activity"/>
    <property type="evidence" value="ECO:0007669"/>
    <property type="project" value="InterPro"/>
</dbReference>
<gene>
    <name evidence="3" type="ORF">CHS0354_027455</name>
</gene>
<comment type="caution">
    <text evidence="3">The sequence shown here is derived from an EMBL/GenBank/DDBJ whole genome shotgun (WGS) entry which is preliminary data.</text>
</comment>
<dbReference type="AlphaFoldDB" id="A0AAE0T698"/>
<keyword evidence="2" id="KW-0472">Membrane</keyword>
<evidence type="ECO:0000313" key="4">
    <source>
        <dbReference type="Proteomes" id="UP001195483"/>
    </source>
</evidence>
<evidence type="ECO:0000313" key="3">
    <source>
        <dbReference type="EMBL" id="KAK3604602.1"/>
    </source>
</evidence>
<reference evidence="3" key="2">
    <citation type="journal article" date="2021" name="Genome Biol. Evol.">
        <title>Developing a high-quality reference genome for a parasitic bivalve with doubly uniparental inheritance (Bivalvia: Unionida).</title>
        <authorList>
            <person name="Smith C.H."/>
        </authorList>
    </citation>
    <scope>NUCLEOTIDE SEQUENCE</scope>
    <source>
        <strain evidence="3">CHS0354</strain>
        <tissue evidence="3">Mantle</tissue>
    </source>
</reference>
<keyword evidence="1" id="KW-0813">Transport</keyword>
<keyword evidence="2" id="KW-0812">Transmembrane</keyword>
<protein>
    <submittedName>
        <fullName evidence="3">Uncharacterized protein</fullName>
    </submittedName>
</protein>
<dbReference type="PANTHER" id="PTHR46154:SF4">
    <property type="entry name" value="UREA ACTIVE TRANSPORTER"/>
    <property type="match status" value="1"/>
</dbReference>
<feature type="transmembrane region" description="Helical" evidence="2">
    <location>
        <begin position="69"/>
        <end position="91"/>
    </location>
</feature>
<accession>A0AAE0T698</accession>
<dbReference type="PANTHER" id="PTHR46154">
    <property type="match status" value="1"/>
</dbReference>
<reference evidence="3" key="1">
    <citation type="journal article" date="2021" name="Genome Biol. Evol.">
        <title>A High-Quality Reference Genome for a Parasitic Bivalve with Doubly Uniparental Inheritance (Bivalvia: Unionida).</title>
        <authorList>
            <person name="Smith C.H."/>
        </authorList>
    </citation>
    <scope>NUCLEOTIDE SEQUENCE</scope>
    <source>
        <strain evidence="3">CHS0354</strain>
    </source>
</reference>
<evidence type="ECO:0000256" key="2">
    <source>
        <dbReference type="SAM" id="Phobius"/>
    </source>
</evidence>
<dbReference type="EMBL" id="JAEAOA010001660">
    <property type="protein sequence ID" value="KAK3604602.1"/>
    <property type="molecule type" value="Genomic_DNA"/>
</dbReference>
<evidence type="ECO:0000256" key="1">
    <source>
        <dbReference type="ARBA" id="ARBA00022448"/>
    </source>
</evidence>
<dbReference type="GO" id="GO:0005886">
    <property type="term" value="C:plasma membrane"/>
    <property type="evidence" value="ECO:0007669"/>
    <property type="project" value="TreeGrafter"/>
</dbReference>
<feature type="non-terminal residue" evidence="3">
    <location>
        <position position="188"/>
    </location>
</feature>
<name>A0AAE0T698_9BIVA</name>
<keyword evidence="2" id="KW-1133">Transmembrane helix</keyword>
<dbReference type="InterPro" id="IPR031155">
    <property type="entry name" value="DUR"/>
</dbReference>
<proteinExistence type="predicted"/>
<reference evidence="3" key="3">
    <citation type="submission" date="2023-05" db="EMBL/GenBank/DDBJ databases">
        <authorList>
            <person name="Smith C.H."/>
        </authorList>
    </citation>
    <scope>NUCLEOTIDE SEQUENCE</scope>
    <source>
        <strain evidence="3">CHS0354</strain>
        <tissue evidence="3">Mantle</tissue>
    </source>
</reference>